<sequence>MAVRCRSHVMLEVLNSAFPPRSSSTNGWPWSSTGNAENDRVPNRDEMNLAVYASQNLPSNRPKGASIA</sequence>
<reference evidence="3" key="1">
    <citation type="submission" date="2016-05" db="EMBL/GenBank/DDBJ databases">
        <title>Comparative genomics of biotechnologically important yeasts.</title>
        <authorList>
            <consortium name="DOE Joint Genome Institute"/>
            <person name="Riley R."/>
            <person name="Haridas S."/>
            <person name="Wolfe K.H."/>
            <person name="Lopes M.R."/>
            <person name="Hittinger C.T."/>
            <person name="Goker M."/>
            <person name="Salamov A."/>
            <person name="Wisecaver J."/>
            <person name="Long T.M."/>
            <person name="Aerts A.L."/>
            <person name="Barry K."/>
            <person name="Choi C."/>
            <person name="Clum A."/>
            <person name="Coughlan A.Y."/>
            <person name="Deshpande S."/>
            <person name="Douglass A.P."/>
            <person name="Hanson S.J."/>
            <person name="Klenk H.-P."/>
            <person name="Labutti K."/>
            <person name="Lapidus A."/>
            <person name="Lindquist E."/>
            <person name="Lipzen A."/>
            <person name="Meier-Kolthoff J.P."/>
            <person name="Ohm R.A."/>
            <person name="Otillar R.P."/>
            <person name="Pangilinan J."/>
            <person name="Peng Y."/>
            <person name="Rokas A."/>
            <person name="Rosa C.A."/>
            <person name="Scheuner C."/>
            <person name="Sibirny A.A."/>
            <person name="Slot J.C."/>
            <person name="Stielow J.B."/>
            <person name="Sun H."/>
            <person name="Kurtzman C.P."/>
            <person name="Blackwell M."/>
            <person name="Grigoriev I.V."/>
            <person name="Jeffries T.W."/>
        </authorList>
    </citation>
    <scope>NUCLEOTIDE SEQUENCE [LARGE SCALE GENOMIC DNA]</scope>
    <source>
        <strain evidence="3">NRRL Y-17324</strain>
    </source>
</reference>
<keyword evidence="3" id="KW-1185">Reference proteome</keyword>
<proteinExistence type="predicted"/>
<evidence type="ECO:0000313" key="2">
    <source>
        <dbReference type="EMBL" id="ODV81295.1"/>
    </source>
</evidence>
<protein>
    <submittedName>
        <fullName evidence="2">Uncharacterized protein</fullName>
    </submittedName>
</protein>
<gene>
    <name evidence="2" type="ORF">CANTADRAFT_25486</name>
</gene>
<feature type="region of interest" description="Disordered" evidence="1">
    <location>
        <begin position="18"/>
        <end position="45"/>
    </location>
</feature>
<feature type="compositionally biased region" description="Polar residues" evidence="1">
    <location>
        <begin position="21"/>
        <end position="36"/>
    </location>
</feature>
<organism evidence="2 3">
    <name type="scientific">Suhomyces tanzawaensis NRRL Y-17324</name>
    <dbReference type="NCBI Taxonomy" id="984487"/>
    <lineage>
        <taxon>Eukaryota</taxon>
        <taxon>Fungi</taxon>
        <taxon>Dikarya</taxon>
        <taxon>Ascomycota</taxon>
        <taxon>Saccharomycotina</taxon>
        <taxon>Pichiomycetes</taxon>
        <taxon>Debaryomycetaceae</taxon>
        <taxon>Suhomyces</taxon>
    </lineage>
</organism>
<dbReference type="GeneID" id="30981572"/>
<evidence type="ECO:0000313" key="3">
    <source>
        <dbReference type="Proteomes" id="UP000094285"/>
    </source>
</evidence>
<name>A0A1E4SP66_9ASCO</name>
<dbReference type="Proteomes" id="UP000094285">
    <property type="component" value="Unassembled WGS sequence"/>
</dbReference>
<evidence type="ECO:0000256" key="1">
    <source>
        <dbReference type="SAM" id="MobiDB-lite"/>
    </source>
</evidence>
<dbReference type="AlphaFoldDB" id="A0A1E4SP66"/>
<accession>A0A1E4SP66</accession>
<dbReference type="RefSeq" id="XP_020066417.1">
    <property type="nucleotide sequence ID" value="XM_020207435.1"/>
</dbReference>
<dbReference type="EMBL" id="KV453910">
    <property type="protein sequence ID" value="ODV81295.1"/>
    <property type="molecule type" value="Genomic_DNA"/>
</dbReference>